<feature type="region of interest" description="Disordered" evidence="1">
    <location>
        <begin position="702"/>
        <end position="747"/>
    </location>
</feature>
<feature type="region of interest" description="Disordered" evidence="1">
    <location>
        <begin position="272"/>
        <end position="337"/>
    </location>
</feature>
<reference evidence="2 3" key="1">
    <citation type="journal article" date="2019" name="Nat. Ecol. Evol.">
        <title>Megaphylogeny resolves global patterns of mushroom evolution.</title>
        <authorList>
            <person name="Varga T."/>
            <person name="Krizsan K."/>
            <person name="Foldi C."/>
            <person name="Dima B."/>
            <person name="Sanchez-Garcia M."/>
            <person name="Sanchez-Ramirez S."/>
            <person name="Szollosi G.J."/>
            <person name="Szarkandi J.G."/>
            <person name="Papp V."/>
            <person name="Albert L."/>
            <person name="Andreopoulos W."/>
            <person name="Angelini C."/>
            <person name="Antonin V."/>
            <person name="Barry K.W."/>
            <person name="Bougher N.L."/>
            <person name="Buchanan P."/>
            <person name="Buyck B."/>
            <person name="Bense V."/>
            <person name="Catcheside P."/>
            <person name="Chovatia M."/>
            <person name="Cooper J."/>
            <person name="Damon W."/>
            <person name="Desjardin D."/>
            <person name="Finy P."/>
            <person name="Geml J."/>
            <person name="Haridas S."/>
            <person name="Hughes K."/>
            <person name="Justo A."/>
            <person name="Karasinski D."/>
            <person name="Kautmanova I."/>
            <person name="Kiss B."/>
            <person name="Kocsube S."/>
            <person name="Kotiranta H."/>
            <person name="LaButti K.M."/>
            <person name="Lechner B.E."/>
            <person name="Liimatainen K."/>
            <person name="Lipzen A."/>
            <person name="Lukacs Z."/>
            <person name="Mihaltcheva S."/>
            <person name="Morgado L.N."/>
            <person name="Niskanen T."/>
            <person name="Noordeloos M.E."/>
            <person name="Ohm R.A."/>
            <person name="Ortiz-Santana B."/>
            <person name="Ovrebo C."/>
            <person name="Racz N."/>
            <person name="Riley R."/>
            <person name="Savchenko A."/>
            <person name="Shiryaev A."/>
            <person name="Soop K."/>
            <person name="Spirin V."/>
            <person name="Szebenyi C."/>
            <person name="Tomsovsky M."/>
            <person name="Tulloss R.E."/>
            <person name="Uehling J."/>
            <person name="Grigoriev I.V."/>
            <person name="Vagvolgyi C."/>
            <person name="Papp T."/>
            <person name="Martin F.M."/>
            <person name="Miettinen O."/>
            <person name="Hibbett D.S."/>
            <person name="Nagy L.G."/>
        </authorList>
    </citation>
    <scope>NUCLEOTIDE SEQUENCE [LARGE SCALE GENOMIC DNA]</scope>
    <source>
        <strain evidence="2 3">CBS 166.37</strain>
    </source>
</reference>
<name>A0A5C3MGR8_9AGAR</name>
<feature type="compositionally biased region" description="Low complexity" evidence="1">
    <location>
        <begin position="734"/>
        <end position="746"/>
    </location>
</feature>
<proteinExistence type="predicted"/>
<feature type="region of interest" description="Disordered" evidence="1">
    <location>
        <begin position="88"/>
        <end position="123"/>
    </location>
</feature>
<feature type="compositionally biased region" description="Polar residues" evidence="1">
    <location>
        <begin position="114"/>
        <end position="123"/>
    </location>
</feature>
<feature type="region of interest" description="Disordered" evidence="1">
    <location>
        <begin position="824"/>
        <end position="849"/>
    </location>
</feature>
<dbReference type="EMBL" id="ML213591">
    <property type="protein sequence ID" value="TFK43843.1"/>
    <property type="molecule type" value="Genomic_DNA"/>
</dbReference>
<protein>
    <submittedName>
        <fullName evidence="2">Uncharacterized protein</fullName>
    </submittedName>
</protein>
<feature type="compositionally biased region" description="Polar residues" evidence="1">
    <location>
        <begin position="386"/>
        <end position="429"/>
    </location>
</feature>
<dbReference type="OrthoDB" id="3254002at2759"/>
<feature type="compositionally biased region" description="Polar residues" evidence="1">
    <location>
        <begin position="702"/>
        <end position="713"/>
    </location>
</feature>
<feature type="region of interest" description="Disordered" evidence="1">
    <location>
        <begin position="594"/>
        <end position="625"/>
    </location>
</feature>
<keyword evidence="3" id="KW-1185">Reference proteome</keyword>
<organism evidence="2 3">
    <name type="scientific">Crucibulum laeve</name>
    <dbReference type="NCBI Taxonomy" id="68775"/>
    <lineage>
        <taxon>Eukaryota</taxon>
        <taxon>Fungi</taxon>
        <taxon>Dikarya</taxon>
        <taxon>Basidiomycota</taxon>
        <taxon>Agaricomycotina</taxon>
        <taxon>Agaricomycetes</taxon>
        <taxon>Agaricomycetidae</taxon>
        <taxon>Agaricales</taxon>
        <taxon>Agaricineae</taxon>
        <taxon>Nidulariaceae</taxon>
        <taxon>Crucibulum</taxon>
    </lineage>
</organism>
<feature type="region of interest" description="Disordered" evidence="1">
    <location>
        <begin position="356"/>
        <end position="432"/>
    </location>
</feature>
<sequence length="938" mass="100421">MQQRRYQQPYYEAHQQYQQYQPTQNQFHSGNQANAVSYARQAEILQSQLEMEPLQQARHQALMENTSQQERAVPFSNVLQAKATTLAAGSAQKEYQPRFQRSQASATAEAPQHPQKSSSQGYTTQYTANDTRVLPIANSSSLASALTDNSGAKGGSSHPANQHQVSRSNRTPPSTTIDPRQLMHPPARHAPLAPTPQPQRNSAPNMPATIDPRHLLKSSSDFTTHTIEVQSHAPIPQQQAPINPPELLTQISPPALNSSSIGISSSVSDSKVAQQESIRPKTSASSLASNGVSASNLLPSTNTIAYRSNSITPKPKTSLPNVNPFMHSTGASPSVPLHASIPQQQATIETPELLIQTPPPALNSSSIGISSSASDSKAAQQESIPPKTSASSSTPNGVPTPNILPSTNAIDYGSNSVNPKPRTSSSNVNPYIHLTGASPSALPSLNANNRISQSSFTKPIIPIPPHHIDQLKDIVGVWAATAPPNTFFIMPDTGYKVVKTVNRDIVIEIPNNAGRVTPISVDDFVTRRHFYSTEALQLYARRLRIPTMATPVSNGNATVSTFNAETPVKGVVRPTTEVNKKHLARDLLRALGFKRAREDEPSSKPVEQPSAKRQASGEGIHTPISTCNIQAVPEWKRASSSVIMKTEQRAPVADQPISTSHYAMDTRPGSTLHMMQPLQSAPSVSAGAHSLSTSMIDTTISTGGTMASNSKPTAATERASGSGVATSTAHLPPSTSTSKAGSSSASPFTAVTADLGRTVTPPPVEVLAVNDGDNTDEREVEDMVDQLSPITGISILPPPQPMSFSSQYSPAKKVPQTPLFLPSPSSSLPPLNPSSIGGSSTRVSVVPSKGKSVAMRHLTLDKKGKKKQRAYVLIPPPPEYVTKYKAHLMTLELKASHKMPRQGESRQGSTPQLVGRSISYPALSHRPTSLTMMRKDML</sequence>
<feature type="compositionally biased region" description="Low complexity" evidence="1">
    <location>
        <begin position="364"/>
        <end position="383"/>
    </location>
</feature>
<feature type="region of interest" description="Disordered" evidence="1">
    <location>
        <begin position="897"/>
        <end position="917"/>
    </location>
</feature>
<feature type="compositionally biased region" description="Low complexity" evidence="1">
    <location>
        <begin position="824"/>
        <end position="835"/>
    </location>
</feature>
<feature type="compositionally biased region" description="Polar residues" evidence="1">
    <location>
        <begin position="158"/>
        <end position="178"/>
    </location>
</feature>
<evidence type="ECO:0000313" key="3">
    <source>
        <dbReference type="Proteomes" id="UP000308652"/>
    </source>
</evidence>
<gene>
    <name evidence="2" type="ORF">BDQ12DRAFT_197454</name>
</gene>
<dbReference type="Proteomes" id="UP000308652">
    <property type="component" value="Unassembled WGS sequence"/>
</dbReference>
<accession>A0A5C3MGR8</accession>
<dbReference type="AlphaFoldDB" id="A0A5C3MGR8"/>
<evidence type="ECO:0000313" key="2">
    <source>
        <dbReference type="EMBL" id="TFK43843.1"/>
    </source>
</evidence>
<feature type="region of interest" description="Disordered" evidence="1">
    <location>
        <begin position="144"/>
        <end position="213"/>
    </location>
</feature>
<evidence type="ECO:0000256" key="1">
    <source>
        <dbReference type="SAM" id="MobiDB-lite"/>
    </source>
</evidence>
<feature type="compositionally biased region" description="Polar residues" evidence="1">
    <location>
        <begin position="272"/>
        <end position="312"/>
    </location>
</feature>